<evidence type="ECO:0000256" key="3">
    <source>
        <dbReference type="ARBA" id="ARBA00022723"/>
    </source>
</evidence>
<reference evidence="6 7" key="1">
    <citation type="submission" date="2017-06" db="EMBL/GenBank/DDBJ databases">
        <title>Aedes aegypti genome working group (AGWG) sequencing and assembly.</title>
        <authorList>
            <consortium name="Aedes aegypti Genome Working Group (AGWG)"/>
            <person name="Matthews B.J."/>
        </authorList>
    </citation>
    <scope>NUCLEOTIDE SEQUENCE [LARGE SCALE GENOMIC DNA]</scope>
    <source>
        <strain evidence="6 7">LVP_AGWG</strain>
    </source>
</reference>
<dbReference type="InterPro" id="IPR002083">
    <property type="entry name" value="MATH/TRAF_dom"/>
</dbReference>
<reference evidence="6" key="2">
    <citation type="submission" date="2020-05" db="UniProtKB">
        <authorList>
            <consortium name="EnsemblMetazoa"/>
        </authorList>
    </citation>
    <scope>IDENTIFICATION</scope>
    <source>
        <strain evidence="6">LVP_AGWG</strain>
    </source>
</reference>
<gene>
    <name evidence="6" type="primary">5577468</name>
</gene>
<evidence type="ECO:0000313" key="7">
    <source>
        <dbReference type="Proteomes" id="UP000008820"/>
    </source>
</evidence>
<dbReference type="PANTHER" id="PTHR36754:SF2">
    <property type="entry name" value="E3 UBIQUITIN-PROTEIN LIGASE TRIM37"/>
    <property type="match status" value="1"/>
</dbReference>
<dbReference type="Pfam" id="PF00643">
    <property type="entry name" value="zf-B_box"/>
    <property type="match status" value="1"/>
</dbReference>
<name>A0A1S4FYH1_AEDAE</name>
<dbReference type="PROSITE" id="PS50119">
    <property type="entry name" value="ZF_BBOX"/>
    <property type="match status" value="1"/>
</dbReference>
<dbReference type="GO" id="GO:0061630">
    <property type="term" value="F:ubiquitin protein ligase activity"/>
    <property type="evidence" value="ECO:0007669"/>
    <property type="project" value="TreeGrafter"/>
</dbReference>
<evidence type="ECO:0000256" key="4">
    <source>
        <dbReference type="ARBA" id="ARBA00022771"/>
    </source>
</evidence>
<dbReference type="CDD" id="cd19756">
    <property type="entry name" value="Bbox2"/>
    <property type="match status" value="1"/>
</dbReference>
<dbReference type="VEuPathDB" id="VectorBase:AAEL013204"/>
<proteinExistence type="predicted"/>
<dbReference type="InParanoid" id="A0A1S4FYH1"/>
<protein>
    <submittedName>
        <fullName evidence="6">Uncharacterized protein</fullName>
    </submittedName>
</protein>
<dbReference type="Proteomes" id="UP000008820">
    <property type="component" value="Chromosome 2"/>
</dbReference>
<dbReference type="PANTHER" id="PTHR36754">
    <property type="entry name" value="E3 UBIQUITIN-PROTEIN LIGASE TRIM37"/>
    <property type="match status" value="1"/>
</dbReference>
<dbReference type="InterPro" id="IPR000315">
    <property type="entry name" value="Znf_B-box"/>
</dbReference>
<keyword evidence="5" id="KW-0862">Zinc</keyword>
<dbReference type="InterPro" id="IPR001841">
    <property type="entry name" value="Znf_RING"/>
</dbReference>
<dbReference type="SUPFAM" id="SSF49599">
    <property type="entry name" value="TRAF domain-like"/>
    <property type="match status" value="1"/>
</dbReference>
<evidence type="ECO:0000256" key="1">
    <source>
        <dbReference type="ARBA" id="ARBA00004496"/>
    </source>
</evidence>
<dbReference type="AlphaFoldDB" id="A0A1S4FYH1"/>
<dbReference type="OrthoDB" id="7757577at2759"/>
<dbReference type="GO" id="GO:0016235">
    <property type="term" value="C:aggresome"/>
    <property type="evidence" value="ECO:0007669"/>
    <property type="project" value="TreeGrafter"/>
</dbReference>
<dbReference type="GO" id="GO:0005778">
    <property type="term" value="C:peroxisomal membrane"/>
    <property type="evidence" value="ECO:0007669"/>
    <property type="project" value="TreeGrafter"/>
</dbReference>
<dbReference type="Gene3D" id="3.30.160.60">
    <property type="entry name" value="Classic Zinc Finger"/>
    <property type="match status" value="1"/>
</dbReference>
<dbReference type="GO" id="GO:0008270">
    <property type="term" value="F:zinc ion binding"/>
    <property type="evidence" value="ECO:0007669"/>
    <property type="project" value="UniProtKB-KW"/>
</dbReference>
<dbReference type="EnsemblMetazoa" id="AAEL013204-RA">
    <property type="protein sequence ID" value="AAEL013204-PA"/>
    <property type="gene ID" value="AAEL013204"/>
</dbReference>
<comment type="subcellular location">
    <subcellularLocation>
        <location evidence="1">Cytoplasm</location>
    </subcellularLocation>
</comment>
<dbReference type="GO" id="GO:0070842">
    <property type="term" value="P:aggresome assembly"/>
    <property type="evidence" value="ECO:0007669"/>
    <property type="project" value="TreeGrafter"/>
</dbReference>
<evidence type="ECO:0000313" key="6">
    <source>
        <dbReference type="EnsemblMetazoa" id="AAEL013204-PA"/>
    </source>
</evidence>
<dbReference type="Gene3D" id="2.60.210.10">
    <property type="entry name" value="Apoptosis, Tumor Necrosis Factor Receptor Associated Protein 2, Chain A"/>
    <property type="match status" value="1"/>
</dbReference>
<keyword evidence="2" id="KW-0963">Cytoplasm</keyword>
<evidence type="ECO:0000256" key="2">
    <source>
        <dbReference type="ARBA" id="ARBA00022490"/>
    </source>
</evidence>
<dbReference type="Gene3D" id="3.30.40.10">
    <property type="entry name" value="Zinc/RING finger domain, C3HC4 (zinc finger)"/>
    <property type="match status" value="1"/>
</dbReference>
<dbReference type="GO" id="GO:0051865">
    <property type="term" value="P:protein autoubiquitination"/>
    <property type="evidence" value="ECO:0007669"/>
    <property type="project" value="TreeGrafter"/>
</dbReference>
<evidence type="ECO:0000256" key="5">
    <source>
        <dbReference type="ARBA" id="ARBA00022833"/>
    </source>
</evidence>
<sequence>MSQSQTKKRRNRKRCKMEPAVAFPQIKEEGTKPDVAMDMAIPSSSLTPQAEGGECSSCKDTVANPVTCSSCDKFFCSKCFEVWLSLTPRTMCPGCVAEMKKRDDCCGDHDQVLNLFCLTCGTRICSGCFLNTAGHKRHQIDDLDVVYREKLAETNGKLNEVGDVLLQFQSVVDTTEQNAGMICKTEDDMQTEMGQLMEKAKAEATGWKEGKLRLCQLRKEVPIKRKLLFEELQGRINGLAKHEFIARKDELELEAAALIPNAQALYPPPIDYHDYECSLIPQCRMVPIILDNFSRHFDDPKYDVIASMDISDSSETFWTIRVFKGTHLTVDFSQKQLLKHSLSFQLYVEIFHIDHRNTLCTMQETQSTNCHIDLIEMNQLKERGFLSKADEISLGIWIRPTSIIVERQALTLNFLDLKRQKFELDDKYNGVVSKLAESEQFSVGYFRIPLDKLQFPEDGTSDTLQIKSHAIKDFSGRSWCMYVERVKANRICAESYIGVYLMLCSPLKKKTSTLRRRFYLELVNKDRDYSIRKYSSDKFGSTARFGWSPFVRMSRVFADSSGFVHKGAIGFRFGVQNMKRK</sequence>
<dbReference type="GO" id="GO:0006513">
    <property type="term" value="P:protein monoubiquitination"/>
    <property type="evidence" value="ECO:0007669"/>
    <property type="project" value="TreeGrafter"/>
</dbReference>
<keyword evidence="4" id="KW-0863">Zinc-finger</keyword>
<dbReference type="SUPFAM" id="SSF57845">
    <property type="entry name" value="B-box zinc-binding domain"/>
    <property type="match status" value="1"/>
</dbReference>
<keyword evidence="7" id="KW-1185">Reference proteome</keyword>
<keyword evidence="3" id="KW-0479">Metal-binding</keyword>
<dbReference type="GO" id="GO:0031625">
    <property type="term" value="F:ubiquitin protein ligase binding"/>
    <property type="evidence" value="ECO:0007669"/>
    <property type="project" value="TreeGrafter"/>
</dbReference>
<accession>A0A1S4FYH1</accession>
<organism evidence="6 7">
    <name type="scientific">Aedes aegypti</name>
    <name type="common">Yellowfever mosquito</name>
    <name type="synonym">Culex aegypti</name>
    <dbReference type="NCBI Taxonomy" id="7159"/>
    <lineage>
        <taxon>Eukaryota</taxon>
        <taxon>Metazoa</taxon>
        <taxon>Ecdysozoa</taxon>
        <taxon>Arthropoda</taxon>
        <taxon>Hexapoda</taxon>
        <taxon>Insecta</taxon>
        <taxon>Pterygota</taxon>
        <taxon>Neoptera</taxon>
        <taxon>Endopterygota</taxon>
        <taxon>Diptera</taxon>
        <taxon>Nematocera</taxon>
        <taxon>Culicoidea</taxon>
        <taxon>Culicidae</taxon>
        <taxon>Culicinae</taxon>
        <taxon>Aedini</taxon>
        <taxon>Aedes</taxon>
        <taxon>Stegomyia</taxon>
    </lineage>
</organism>
<dbReference type="GO" id="GO:0005164">
    <property type="term" value="F:tumor necrosis factor receptor binding"/>
    <property type="evidence" value="ECO:0007669"/>
    <property type="project" value="TreeGrafter"/>
</dbReference>
<dbReference type="PROSITE" id="PS50089">
    <property type="entry name" value="ZF_RING_2"/>
    <property type="match status" value="1"/>
</dbReference>
<dbReference type="InterPro" id="IPR008974">
    <property type="entry name" value="TRAF-like"/>
</dbReference>
<dbReference type="InterPro" id="IPR053003">
    <property type="entry name" value="TRIM_RBCC_E3_ubiq-ligases"/>
</dbReference>
<dbReference type="InterPro" id="IPR013083">
    <property type="entry name" value="Znf_RING/FYVE/PHD"/>
</dbReference>
<dbReference type="CDD" id="cd00121">
    <property type="entry name" value="MATH"/>
    <property type="match status" value="1"/>
</dbReference>